<dbReference type="RefSeq" id="WP_138327686.1">
    <property type="nucleotide sequence ID" value="NZ_VCDI01000009.1"/>
</dbReference>
<sequence length="253" mass="26331">MRVLILGGTGEGMAVAEALRRDPRFDPVYSLAGATRTPHPPHVQTRSGGFGGVAGLSGWLRSEAIAALIDATHPYAVRISRNAARAAAETGIALLRVARPAWTAQPGDRWTGVADADGAAAALGDEPRKVLLTVGSKGLAPFRAAGRHCFVVRCIDAPDPALLPAHATLLLSRGPFGIAEERALLAEHGIDTLVTKNSGGEATAAKLQAAREAGIEVVMIGRPRGDRVTAEVPDALAALEWLDHLHQTAPRGA</sequence>
<accession>A0A5R9J6P0</accession>
<gene>
    <name evidence="4" type="ORF">FE263_19385</name>
</gene>
<comment type="pathway">
    <text evidence="1">Cofactor biosynthesis; adenosylcobalamin biosynthesis.</text>
</comment>
<dbReference type="EC" id="1.3.1.106" evidence="4"/>
<dbReference type="OrthoDB" id="5183775at2"/>
<organism evidence="4 5">
    <name type="scientific">Lichenicoccus roseus</name>
    <dbReference type="NCBI Taxonomy" id="2683649"/>
    <lineage>
        <taxon>Bacteria</taxon>
        <taxon>Pseudomonadati</taxon>
        <taxon>Pseudomonadota</taxon>
        <taxon>Alphaproteobacteria</taxon>
        <taxon>Acetobacterales</taxon>
        <taxon>Acetobacteraceae</taxon>
        <taxon>Lichenicoccus</taxon>
    </lineage>
</organism>
<dbReference type="PROSITE" id="PS51014">
    <property type="entry name" value="COBK_CBIJ"/>
    <property type="match status" value="1"/>
</dbReference>
<keyword evidence="2" id="KW-0169">Cobalamin biosynthesis</keyword>
<proteinExistence type="predicted"/>
<dbReference type="EMBL" id="VCDI01000009">
    <property type="protein sequence ID" value="TLU71016.1"/>
    <property type="molecule type" value="Genomic_DNA"/>
</dbReference>
<dbReference type="UniPathway" id="UPA00148"/>
<evidence type="ECO:0000256" key="1">
    <source>
        <dbReference type="ARBA" id="ARBA00004953"/>
    </source>
</evidence>
<dbReference type="PANTHER" id="PTHR36925:SF1">
    <property type="entry name" value="COBALT-PRECORRIN-6A REDUCTASE"/>
    <property type="match status" value="1"/>
</dbReference>
<protein>
    <submittedName>
        <fullName evidence="4">Cobalt-precorrin-6A reductase</fullName>
        <ecNumber evidence="4">1.3.1.106</ecNumber>
    </submittedName>
</protein>
<name>A0A5R9J6P0_9PROT</name>
<dbReference type="GO" id="GO:0016994">
    <property type="term" value="F:precorrin-6A reductase activity"/>
    <property type="evidence" value="ECO:0007669"/>
    <property type="project" value="InterPro"/>
</dbReference>
<dbReference type="NCBIfam" id="NF005968">
    <property type="entry name" value="PRK08057.1-2"/>
    <property type="match status" value="1"/>
</dbReference>
<evidence type="ECO:0000313" key="4">
    <source>
        <dbReference type="EMBL" id="TLU71016.1"/>
    </source>
</evidence>
<dbReference type="InterPro" id="IPR003723">
    <property type="entry name" value="Precorrin-6x_reduct"/>
</dbReference>
<reference evidence="4 5" key="1">
    <citation type="submission" date="2019-05" db="EMBL/GenBank/DDBJ databases">
        <authorList>
            <person name="Pankratov T."/>
            <person name="Grouzdev D."/>
        </authorList>
    </citation>
    <scope>NUCLEOTIDE SEQUENCE [LARGE SCALE GENOMIC DNA]</scope>
    <source>
        <strain evidence="4 5">KEBCLARHB70R</strain>
    </source>
</reference>
<keyword evidence="5" id="KW-1185">Reference proteome</keyword>
<evidence type="ECO:0000313" key="5">
    <source>
        <dbReference type="Proteomes" id="UP000305654"/>
    </source>
</evidence>
<dbReference type="AlphaFoldDB" id="A0A5R9J6P0"/>
<dbReference type="Proteomes" id="UP000305654">
    <property type="component" value="Unassembled WGS sequence"/>
</dbReference>
<dbReference type="Pfam" id="PF02571">
    <property type="entry name" value="CbiJ"/>
    <property type="match status" value="1"/>
</dbReference>
<dbReference type="NCBIfam" id="TIGR00715">
    <property type="entry name" value="precor6x_red"/>
    <property type="match status" value="1"/>
</dbReference>
<evidence type="ECO:0000256" key="3">
    <source>
        <dbReference type="ARBA" id="ARBA00023002"/>
    </source>
</evidence>
<dbReference type="GO" id="GO:0009236">
    <property type="term" value="P:cobalamin biosynthetic process"/>
    <property type="evidence" value="ECO:0007669"/>
    <property type="project" value="UniProtKB-UniPathway"/>
</dbReference>
<keyword evidence="3 4" id="KW-0560">Oxidoreductase</keyword>
<dbReference type="PANTHER" id="PTHR36925">
    <property type="entry name" value="COBALT-PRECORRIN-6A REDUCTASE"/>
    <property type="match status" value="1"/>
</dbReference>
<evidence type="ECO:0000256" key="2">
    <source>
        <dbReference type="ARBA" id="ARBA00022573"/>
    </source>
</evidence>
<comment type="caution">
    <text evidence="4">The sequence shown here is derived from an EMBL/GenBank/DDBJ whole genome shotgun (WGS) entry which is preliminary data.</text>
</comment>